<reference evidence="1 2" key="1">
    <citation type="submission" date="2015-04" db="EMBL/GenBank/DDBJ databases">
        <title>Draft Genome Sequence of the Novel Agar-Digesting Marine Bacterium Q1.</title>
        <authorList>
            <person name="Li Y."/>
            <person name="Li D."/>
            <person name="Chen G."/>
            <person name="Du Z."/>
        </authorList>
    </citation>
    <scope>NUCLEOTIDE SEQUENCE [LARGE SCALE GENOMIC DNA]</scope>
    <source>
        <strain evidence="1 2">Q1</strain>
    </source>
</reference>
<dbReference type="PATRIC" id="fig|1513271.3.peg.2851"/>
<evidence type="ECO:0000313" key="2">
    <source>
        <dbReference type="Proteomes" id="UP000037600"/>
    </source>
</evidence>
<name>A0A0J8GP04_9ALTE</name>
<dbReference type="Gene3D" id="3.30.70.1200">
    <property type="entry name" value="Crispr-associated protein, domain 1"/>
    <property type="match status" value="1"/>
</dbReference>
<dbReference type="SUPFAM" id="SSF117987">
    <property type="entry name" value="CRISPR-associated protein"/>
    <property type="match status" value="2"/>
</dbReference>
<dbReference type="SMART" id="SM01101">
    <property type="entry name" value="CRISPR_assoc"/>
    <property type="match status" value="1"/>
</dbReference>
<proteinExistence type="predicted"/>
<evidence type="ECO:0000313" key="1">
    <source>
        <dbReference type="EMBL" id="KMT64540.1"/>
    </source>
</evidence>
<dbReference type="RefSeq" id="WP_048693677.1">
    <property type="nucleotide sequence ID" value="NZ_KQ130496.1"/>
</dbReference>
<dbReference type="Pfam" id="PF08798">
    <property type="entry name" value="CRISPR_assoc"/>
    <property type="match status" value="1"/>
</dbReference>
<dbReference type="Gene3D" id="3.30.70.1210">
    <property type="entry name" value="Crispr-associated protein, domain 2"/>
    <property type="match status" value="1"/>
</dbReference>
<dbReference type="NCBIfam" id="TIGR01907">
    <property type="entry name" value="casE_Cse3"/>
    <property type="match status" value="1"/>
</dbReference>
<dbReference type="EMBL" id="LAZL01000023">
    <property type="protein sequence ID" value="KMT64540.1"/>
    <property type="molecule type" value="Genomic_DNA"/>
</dbReference>
<dbReference type="OrthoDB" id="9795689at2"/>
<comment type="caution">
    <text evidence="1">The sequence shown here is derived from an EMBL/GenBank/DDBJ whole genome shotgun (WGS) entry which is preliminary data.</text>
</comment>
<accession>A0A0J8GP04</accession>
<dbReference type="CDD" id="cd09727">
    <property type="entry name" value="Cas6_I-E"/>
    <property type="match status" value="1"/>
</dbReference>
<sequence>MYISLVALNVTDTYQQHQAIWGLFPNTPERRRDHLFRVENQASNGKVSVLLQSSSQPTSHANAQVLQSKAFNPQLHAQDFYKFKLLAYPTKCLSQGKKVIEIKDENEQIAWLHRKLTGANITVTAMEPRMVKSKKSFNNRFVCFEGIMQIIDPEQIYQALVMGIGRQKHAGAGLLSLAKAG</sequence>
<organism evidence="1 2">
    <name type="scientific">Catenovulum maritimum</name>
    <dbReference type="NCBI Taxonomy" id="1513271"/>
    <lineage>
        <taxon>Bacteria</taxon>
        <taxon>Pseudomonadati</taxon>
        <taxon>Pseudomonadota</taxon>
        <taxon>Gammaproteobacteria</taxon>
        <taxon>Alteromonadales</taxon>
        <taxon>Alteromonadaceae</taxon>
        <taxon>Catenovulum</taxon>
    </lineage>
</organism>
<protein>
    <submittedName>
        <fullName evidence="1">Fis family transcriptional regulator</fullName>
    </submittedName>
</protein>
<dbReference type="STRING" id="1513271.XM47_13875"/>
<dbReference type="Proteomes" id="UP000037600">
    <property type="component" value="Unassembled WGS sequence"/>
</dbReference>
<gene>
    <name evidence="1" type="ORF">XM47_13875</name>
</gene>
<keyword evidence="2" id="KW-1185">Reference proteome</keyword>
<dbReference type="InterPro" id="IPR010179">
    <property type="entry name" value="CRISPR-assoc_prot_Cse3"/>
</dbReference>
<dbReference type="AlphaFoldDB" id="A0A0J8GP04"/>